<dbReference type="KEGG" id="ttz:FHG85_10065"/>
<organism evidence="3 4">
    <name type="scientific">Tenuifilum thalassicum</name>
    <dbReference type="NCBI Taxonomy" id="2590900"/>
    <lineage>
        <taxon>Bacteria</taxon>
        <taxon>Pseudomonadati</taxon>
        <taxon>Bacteroidota</taxon>
        <taxon>Bacteroidia</taxon>
        <taxon>Bacteroidales</taxon>
        <taxon>Tenuifilaceae</taxon>
        <taxon>Tenuifilum</taxon>
    </lineage>
</organism>
<dbReference type="Pfam" id="PF00793">
    <property type="entry name" value="DAHP_synth_1"/>
    <property type="match status" value="1"/>
</dbReference>
<name>A0A7D3XY62_9BACT</name>
<feature type="domain" description="DAHP synthetase I/KDSA" evidence="2">
    <location>
        <begin position="79"/>
        <end position="311"/>
    </location>
</feature>
<keyword evidence="1 3" id="KW-0808">Transferase</keyword>
<dbReference type="NCBIfam" id="NF009239">
    <property type="entry name" value="PRK12595.1"/>
    <property type="match status" value="1"/>
</dbReference>
<dbReference type="Gene3D" id="3.20.20.70">
    <property type="entry name" value="Aldolase class I"/>
    <property type="match status" value="1"/>
</dbReference>
<proteinExistence type="predicted"/>
<dbReference type="PANTHER" id="PTHR43018:SF1">
    <property type="entry name" value="PROTEIN AROA(G)"/>
    <property type="match status" value="1"/>
</dbReference>
<evidence type="ECO:0000256" key="1">
    <source>
        <dbReference type="ARBA" id="ARBA00022679"/>
    </source>
</evidence>
<dbReference type="InterPro" id="IPR006218">
    <property type="entry name" value="DAHP1/KDSA"/>
</dbReference>
<dbReference type="InterPro" id="IPR006268">
    <property type="entry name" value="DAHP_syn_2"/>
</dbReference>
<dbReference type="AlphaFoldDB" id="A0A7D3XY62"/>
<sequence length="328" mass="37286">MDDKTFLLEKIKLEGFKYRYIETNRNSYAVCMGNDDYDIRKLGNLPGIKDVHFIDDSYVLVSRMWRTQDTVIEFPDGLTISRDELTIVAGPCSVESEEQVVETVTLLKQKGVRFMRGGVFKPRSSPYSFRGLGIDGLKFFSKHCRDNNIKVVTEVMDNSQIEKMYDYVDVFQVGARNMQNFDLLDALGKVDKPVLLKRGLSATLDELLSSAEYVFSGGNEDVILCERGVRGFDKTFRNTLDLNAIPYLKEKSHLPVFCDPSHGVGVRQYVEVMAMAAIMANADGIMLEIHSTPEKALSDGFQTLSFNEFADSVRRMRKTYNFRKSLFS</sequence>
<dbReference type="NCBIfam" id="TIGR01361">
    <property type="entry name" value="DAHP_synth_Bsub"/>
    <property type="match status" value="1"/>
</dbReference>
<dbReference type="Proteomes" id="UP000500961">
    <property type="component" value="Chromosome"/>
</dbReference>
<keyword evidence="4" id="KW-1185">Reference proteome</keyword>
<evidence type="ECO:0000313" key="4">
    <source>
        <dbReference type="Proteomes" id="UP000500961"/>
    </source>
</evidence>
<dbReference type="SUPFAM" id="SSF51569">
    <property type="entry name" value="Aldolase"/>
    <property type="match status" value="1"/>
</dbReference>
<dbReference type="PANTHER" id="PTHR43018">
    <property type="entry name" value="PHOSPHO-2-DEHYDRO-3-DEOXYHEPTONATE ALDOLASE"/>
    <property type="match status" value="1"/>
</dbReference>
<dbReference type="InterPro" id="IPR013785">
    <property type="entry name" value="Aldolase_TIM"/>
</dbReference>
<dbReference type="GO" id="GO:0016832">
    <property type="term" value="F:aldehyde-lyase activity"/>
    <property type="evidence" value="ECO:0007669"/>
    <property type="project" value="InterPro"/>
</dbReference>
<protein>
    <submittedName>
        <fullName evidence="3">3-deoxy-7-phosphoheptulonate synthase</fullName>
        <ecNumber evidence="3">2.5.1.54</ecNumber>
    </submittedName>
</protein>
<dbReference type="EC" id="2.5.1.54" evidence="3"/>
<dbReference type="NCBIfam" id="NF006421">
    <property type="entry name" value="PRK08673.1"/>
    <property type="match status" value="1"/>
</dbReference>
<reference evidence="3 4" key="1">
    <citation type="submission" date="2019-07" db="EMBL/GenBank/DDBJ databases">
        <title>Thalassofilum flectens gen. nov., sp. nov., a novel moderate thermophilic anaerobe from a shallow sea hot spring in Kunashir Island (Russia), representing a new family in the order Bacteroidales, and proposal of Thalassofilacea fam. nov.</title>
        <authorList>
            <person name="Kochetkova T.V."/>
            <person name="Podosokorskaya O.A."/>
            <person name="Novikov A."/>
            <person name="Elcheninov A.G."/>
            <person name="Toshchakov S.V."/>
            <person name="Kublanov I.V."/>
        </authorList>
    </citation>
    <scope>NUCLEOTIDE SEQUENCE [LARGE SCALE GENOMIC DNA]</scope>
    <source>
        <strain evidence="3 4">38-H</strain>
    </source>
</reference>
<gene>
    <name evidence="3" type="primary">aroF</name>
    <name evidence="3" type="ORF">FHG85_10065</name>
</gene>
<dbReference type="GO" id="GO:0003849">
    <property type="term" value="F:3-deoxy-7-phosphoheptulonate synthase activity"/>
    <property type="evidence" value="ECO:0007669"/>
    <property type="project" value="UniProtKB-EC"/>
</dbReference>
<dbReference type="GO" id="GO:0009073">
    <property type="term" value="P:aromatic amino acid family biosynthetic process"/>
    <property type="evidence" value="ECO:0007669"/>
    <property type="project" value="InterPro"/>
</dbReference>
<accession>A0A7D3XY62</accession>
<evidence type="ECO:0000313" key="3">
    <source>
        <dbReference type="EMBL" id="QKG81251.1"/>
    </source>
</evidence>
<evidence type="ECO:0000259" key="2">
    <source>
        <dbReference type="Pfam" id="PF00793"/>
    </source>
</evidence>
<dbReference type="EMBL" id="CP041345">
    <property type="protein sequence ID" value="QKG81251.1"/>
    <property type="molecule type" value="Genomic_DNA"/>
</dbReference>
<dbReference type="InterPro" id="IPR052899">
    <property type="entry name" value="Class-I_DAHP_synthase"/>
</dbReference>